<evidence type="ECO:0000313" key="6">
    <source>
        <dbReference type="EMBL" id="MEE2038095.1"/>
    </source>
</evidence>
<sequence>MTTTSPHTPEALDARRWPDVARVPGGPLRALAARAVTGYAAAHAGVRVHTGPEAPEPGRTPAAADDAPVLWLRDPDAFHRRLAADGLIGFGESYMAGEWDSPDPVALLTRLAQDYENLVPRPLQPLRHITLPRRPPSDRNTRAGARRHISHHYDLSNELFSVFLDRTMTYSSGLFADGEPRDMPTLARAQERKIDRLLDGAGVSEGARLLEIGTGWGELAIRAARRGARVTTVTLSAEQRDLARERVADAGVADRVEVALRDYRDVEGSYDAVVSVEMVEAVGERYWPVYFAALDRLVRPGGRVALQSITMEHGLMRASRGSYTWMHKYVFPGGLIPSVTAVEEQLRARTSLAVVDRLSFGHDYADTLRLWREAFSESADRVRELGFDDTFRRMWFFYLAYCEAGFRSGIIDVEQIIMERAR</sequence>
<dbReference type="SUPFAM" id="SSF53335">
    <property type="entry name" value="S-adenosyl-L-methionine-dependent methyltransferases"/>
    <property type="match status" value="1"/>
</dbReference>
<protein>
    <submittedName>
        <fullName evidence="6">Class I SAM-dependent methyltransferase</fullName>
        <ecNumber evidence="6">2.1.1.-</ecNumber>
    </submittedName>
</protein>
<dbReference type="GO" id="GO:0032259">
    <property type="term" value="P:methylation"/>
    <property type="evidence" value="ECO:0007669"/>
    <property type="project" value="UniProtKB-KW"/>
</dbReference>
<evidence type="ECO:0000313" key="7">
    <source>
        <dbReference type="Proteomes" id="UP001356095"/>
    </source>
</evidence>
<dbReference type="Gene3D" id="3.40.50.150">
    <property type="entry name" value="Vaccinia Virus protein VP39"/>
    <property type="match status" value="1"/>
</dbReference>
<keyword evidence="3 6" id="KW-0808">Transferase</keyword>
<dbReference type="InterPro" id="IPR029063">
    <property type="entry name" value="SAM-dependent_MTases_sf"/>
</dbReference>
<evidence type="ECO:0000256" key="2">
    <source>
        <dbReference type="ARBA" id="ARBA00022603"/>
    </source>
</evidence>
<keyword evidence="7" id="KW-1185">Reference proteome</keyword>
<evidence type="ECO:0000256" key="3">
    <source>
        <dbReference type="ARBA" id="ARBA00022679"/>
    </source>
</evidence>
<proteinExistence type="inferred from homology"/>
<keyword evidence="4" id="KW-0949">S-adenosyl-L-methionine</keyword>
<accession>A0ABU7K780</accession>
<dbReference type="GO" id="GO:0008168">
    <property type="term" value="F:methyltransferase activity"/>
    <property type="evidence" value="ECO:0007669"/>
    <property type="project" value="UniProtKB-KW"/>
</dbReference>
<dbReference type="RefSeq" id="WP_330091881.1">
    <property type="nucleotide sequence ID" value="NZ_JAUZMY010000010.1"/>
</dbReference>
<reference evidence="6 7" key="1">
    <citation type="submission" date="2023-08" db="EMBL/GenBank/DDBJ databases">
        <authorList>
            <person name="Girao M."/>
            <person name="Carvalho M.F."/>
        </authorList>
    </citation>
    <scope>NUCLEOTIDE SEQUENCE [LARGE SCALE GENOMIC DNA]</scope>
    <source>
        <strain evidence="6 7">CT-R113</strain>
    </source>
</reference>
<comment type="caution">
    <text evidence="6">The sequence shown here is derived from an EMBL/GenBank/DDBJ whole genome shotgun (WGS) entry which is preliminary data.</text>
</comment>
<gene>
    <name evidence="6" type="ORF">Q8791_12800</name>
</gene>
<dbReference type="InterPro" id="IPR050723">
    <property type="entry name" value="CFA/CMAS"/>
</dbReference>
<dbReference type="EC" id="2.1.1.-" evidence="6"/>
<dbReference type="PANTHER" id="PTHR43667">
    <property type="entry name" value="CYCLOPROPANE-FATTY-ACYL-PHOSPHOLIPID SYNTHASE"/>
    <property type="match status" value="1"/>
</dbReference>
<evidence type="ECO:0000256" key="1">
    <source>
        <dbReference type="ARBA" id="ARBA00010815"/>
    </source>
</evidence>
<dbReference type="Pfam" id="PF02353">
    <property type="entry name" value="CMAS"/>
    <property type="match status" value="1"/>
</dbReference>
<keyword evidence="5" id="KW-0443">Lipid metabolism</keyword>
<name>A0ABU7K780_9ACTN</name>
<dbReference type="EMBL" id="JAUZMY010000010">
    <property type="protein sequence ID" value="MEE2038095.1"/>
    <property type="molecule type" value="Genomic_DNA"/>
</dbReference>
<dbReference type="InterPro" id="IPR003333">
    <property type="entry name" value="CMAS"/>
</dbReference>
<comment type="similarity">
    <text evidence="1">Belongs to the CFA/CMAS family.</text>
</comment>
<dbReference type="PIRSF" id="PIRSF003085">
    <property type="entry name" value="CMAS"/>
    <property type="match status" value="1"/>
</dbReference>
<dbReference type="Proteomes" id="UP001356095">
    <property type="component" value="Unassembled WGS sequence"/>
</dbReference>
<dbReference type="PANTHER" id="PTHR43667:SF2">
    <property type="entry name" value="FATTY ACID C-METHYL TRANSFERASE"/>
    <property type="match status" value="1"/>
</dbReference>
<dbReference type="CDD" id="cd02440">
    <property type="entry name" value="AdoMet_MTases"/>
    <property type="match status" value="1"/>
</dbReference>
<evidence type="ECO:0000256" key="4">
    <source>
        <dbReference type="ARBA" id="ARBA00022691"/>
    </source>
</evidence>
<organism evidence="6 7">
    <name type="scientific">Nocardiopsis codii</name>
    <dbReference type="NCBI Taxonomy" id="3065942"/>
    <lineage>
        <taxon>Bacteria</taxon>
        <taxon>Bacillati</taxon>
        <taxon>Actinomycetota</taxon>
        <taxon>Actinomycetes</taxon>
        <taxon>Streptosporangiales</taxon>
        <taxon>Nocardiopsidaceae</taxon>
        <taxon>Nocardiopsis</taxon>
    </lineage>
</organism>
<evidence type="ECO:0000256" key="5">
    <source>
        <dbReference type="ARBA" id="ARBA00023098"/>
    </source>
</evidence>
<keyword evidence="2 6" id="KW-0489">Methyltransferase</keyword>